<dbReference type="PANTHER" id="PTHR39624">
    <property type="entry name" value="PROTEIN INVOLVED IN RIMO-MEDIATED BETA-METHYLTHIOLATION OF RIBOSOMAL PROTEIN S12 YCAO"/>
    <property type="match status" value="1"/>
</dbReference>
<dbReference type="SUPFAM" id="SSF82784">
    <property type="entry name" value="OsmC-like"/>
    <property type="match status" value="1"/>
</dbReference>
<dbReference type="InterPro" id="IPR003718">
    <property type="entry name" value="OsmC/Ohr_fam"/>
</dbReference>
<dbReference type="EMBL" id="BJND01000004">
    <property type="protein sequence ID" value="GEC02693.1"/>
    <property type="molecule type" value="Genomic_DNA"/>
</dbReference>
<dbReference type="PANTHER" id="PTHR39624:SF2">
    <property type="entry name" value="OSMC-LIKE PROTEIN"/>
    <property type="match status" value="1"/>
</dbReference>
<evidence type="ECO:0008006" key="3">
    <source>
        <dbReference type="Google" id="ProtNLM"/>
    </source>
</evidence>
<name>A0A4Y3V8M9_9ACTN</name>
<keyword evidence="2" id="KW-1185">Reference proteome</keyword>
<dbReference type="AlphaFoldDB" id="A0A4Y3V8M9"/>
<dbReference type="Pfam" id="PF02566">
    <property type="entry name" value="OsmC"/>
    <property type="match status" value="1"/>
</dbReference>
<proteinExistence type="predicted"/>
<evidence type="ECO:0000313" key="1">
    <source>
        <dbReference type="EMBL" id="GEC02693.1"/>
    </source>
</evidence>
<reference evidence="1 2" key="1">
    <citation type="submission" date="2019-06" db="EMBL/GenBank/DDBJ databases">
        <title>Whole genome shotgun sequence of Streptomyces spinoverrucosus NBRC 14228.</title>
        <authorList>
            <person name="Hosoyama A."/>
            <person name="Uohara A."/>
            <person name="Ohji S."/>
            <person name="Ichikawa N."/>
        </authorList>
    </citation>
    <scope>NUCLEOTIDE SEQUENCE [LARGE SCALE GENOMIC DNA]</scope>
    <source>
        <strain evidence="1 2">NBRC 14228</strain>
    </source>
</reference>
<gene>
    <name evidence="1" type="ORF">SSP24_03480</name>
</gene>
<sequence length="139" mass="14299">MAGDAFEIRVRGHVLMADQPQSAGGKDTAPTPVELFVAAMASCTAHYAGRLLDRDGLSRDGLSVRAGFRMADDRPARVAALALTVRAPSLPPERPAALRAVVAHCTVANTLARATEVELDVSCGDGEAISAPGPGPAGR</sequence>
<organism evidence="1 2">
    <name type="scientific">Streptomyces spinoverrucosus</name>
    <dbReference type="NCBI Taxonomy" id="284043"/>
    <lineage>
        <taxon>Bacteria</taxon>
        <taxon>Bacillati</taxon>
        <taxon>Actinomycetota</taxon>
        <taxon>Actinomycetes</taxon>
        <taxon>Kitasatosporales</taxon>
        <taxon>Streptomycetaceae</taxon>
        <taxon>Streptomyces</taxon>
    </lineage>
</organism>
<dbReference type="Proteomes" id="UP000317881">
    <property type="component" value="Unassembled WGS sequence"/>
</dbReference>
<dbReference type="InterPro" id="IPR036102">
    <property type="entry name" value="OsmC/Ohrsf"/>
</dbReference>
<accession>A0A4Y3V8M9</accession>
<dbReference type="Gene3D" id="3.30.300.20">
    <property type="match status" value="1"/>
</dbReference>
<dbReference type="RefSeq" id="WP_229864801.1">
    <property type="nucleotide sequence ID" value="NZ_BJND01000004.1"/>
</dbReference>
<dbReference type="InterPro" id="IPR015946">
    <property type="entry name" value="KH_dom-like_a/b"/>
</dbReference>
<protein>
    <recommendedName>
        <fullName evidence="3">Osmotically inducible protein OsmC</fullName>
    </recommendedName>
</protein>
<evidence type="ECO:0000313" key="2">
    <source>
        <dbReference type="Proteomes" id="UP000317881"/>
    </source>
</evidence>
<comment type="caution">
    <text evidence="1">The sequence shown here is derived from an EMBL/GenBank/DDBJ whole genome shotgun (WGS) entry which is preliminary data.</text>
</comment>